<proteinExistence type="inferred from homology"/>
<dbReference type="Pfam" id="PF03820">
    <property type="entry name" value="SFXNs"/>
    <property type="match status" value="1"/>
</dbReference>
<evidence type="ECO:0000256" key="5">
    <source>
        <dbReference type="ARBA" id="ARBA00022970"/>
    </source>
</evidence>
<dbReference type="GO" id="GO:0140300">
    <property type="term" value="P:serine import into mitochondrion"/>
    <property type="evidence" value="ECO:0007669"/>
    <property type="project" value="TreeGrafter"/>
</dbReference>
<comment type="subcellular location">
    <subcellularLocation>
        <location evidence="1 9">Mitochondrion membrane</location>
        <topology evidence="1 9">Multi-pass membrane protein</topology>
    </subcellularLocation>
</comment>
<evidence type="ECO:0000256" key="8">
    <source>
        <dbReference type="ARBA" id="ARBA00023136"/>
    </source>
</evidence>
<keyword evidence="7 9" id="KW-0496">Mitochondrion</keyword>
<evidence type="ECO:0000256" key="2">
    <source>
        <dbReference type="ARBA" id="ARBA00005974"/>
    </source>
</evidence>
<reference evidence="10" key="1">
    <citation type="submission" date="2015-12" db="EMBL/GenBank/DDBJ databases">
        <title>De novo transcriptome assembly of four potential Pierce s Disease insect vectors from Arizona vineyards.</title>
        <authorList>
            <person name="Tassone E.E."/>
        </authorList>
    </citation>
    <scope>NUCLEOTIDE SEQUENCE</scope>
</reference>
<evidence type="ECO:0000256" key="4">
    <source>
        <dbReference type="ARBA" id="ARBA00022692"/>
    </source>
</evidence>
<keyword evidence="5" id="KW-0029">Amino-acid transport</keyword>
<evidence type="ECO:0000313" key="10">
    <source>
        <dbReference type="EMBL" id="JAS37068.1"/>
    </source>
</evidence>
<evidence type="ECO:0000256" key="9">
    <source>
        <dbReference type="RuleBase" id="RU362000"/>
    </source>
</evidence>
<dbReference type="EMBL" id="GEDC01000230">
    <property type="protein sequence ID" value="JAS37068.1"/>
    <property type="molecule type" value="Transcribed_RNA"/>
</dbReference>
<feature type="transmembrane region" description="Helical" evidence="9">
    <location>
        <begin position="267"/>
        <end position="287"/>
    </location>
</feature>
<dbReference type="PANTHER" id="PTHR11153:SF8">
    <property type="entry name" value="SIDEROFLEXIN-1"/>
    <property type="match status" value="1"/>
</dbReference>
<accession>A0A1B6EGL8</accession>
<dbReference type="PANTHER" id="PTHR11153">
    <property type="entry name" value="SIDEROFLEXIN"/>
    <property type="match status" value="1"/>
</dbReference>
<keyword evidence="6 9" id="KW-1133">Transmembrane helix</keyword>
<protein>
    <recommendedName>
        <fullName evidence="9">Sidoreflexin</fullName>
    </recommendedName>
</protein>
<dbReference type="GO" id="GO:0015075">
    <property type="term" value="F:monoatomic ion transmembrane transporter activity"/>
    <property type="evidence" value="ECO:0007669"/>
    <property type="project" value="InterPro"/>
</dbReference>
<comment type="similarity">
    <text evidence="2 9">Belongs to the sideroflexin family.</text>
</comment>
<sequence length="322" mass="36103">MSNLPKVNLDEPRWDQNTYVGRVKYFFTTTNPLNILATPKQLEEAKRIVKAYKAGEKLPKDMTMKEVYKAKDLYDSAFHPDTGEKMILIGRMSAQVPMNMVITGCMMTFYKSNLAVVFWQWFNQSFNAIVNFTNRSGDSKLTTAQIFTSYLGATGGAVCTALYLNRLASQAPSILGRFVPFTAVAAANSINIPLMRINELRNGVQVFDENGNKLGHSKKAAQTGIISVLVSRIVMASPSMIFTPIIMNYLEHKDILLKKYPRSAAPLQTLICGFFLTFATPMACALFSQKSKKKVSSLEIELQKRIQEINPSIEFVYFNKGL</sequence>
<keyword evidence="3" id="KW-0813">Transport</keyword>
<keyword evidence="4 9" id="KW-0812">Transmembrane</keyword>
<feature type="transmembrane region" description="Helical" evidence="9">
    <location>
        <begin position="142"/>
        <end position="164"/>
    </location>
</feature>
<dbReference type="InterPro" id="IPR004686">
    <property type="entry name" value="Mtc"/>
</dbReference>
<evidence type="ECO:0000256" key="3">
    <source>
        <dbReference type="ARBA" id="ARBA00022448"/>
    </source>
</evidence>
<evidence type="ECO:0000256" key="7">
    <source>
        <dbReference type="ARBA" id="ARBA00023128"/>
    </source>
</evidence>
<dbReference type="AlphaFoldDB" id="A0A1B6EGL8"/>
<feature type="transmembrane region" description="Helical" evidence="9">
    <location>
        <begin position="101"/>
        <end position="122"/>
    </location>
</feature>
<evidence type="ECO:0000256" key="6">
    <source>
        <dbReference type="ARBA" id="ARBA00022989"/>
    </source>
</evidence>
<feature type="transmembrane region" description="Helical" evidence="9">
    <location>
        <begin position="223"/>
        <end position="247"/>
    </location>
</feature>
<name>A0A1B6EGL8_9HEMI</name>
<gene>
    <name evidence="10" type="ORF">g.3669</name>
</gene>
<keyword evidence="8 9" id="KW-0472">Membrane</keyword>
<evidence type="ECO:0000256" key="1">
    <source>
        <dbReference type="ARBA" id="ARBA00004225"/>
    </source>
</evidence>
<dbReference type="GO" id="GO:0005743">
    <property type="term" value="C:mitochondrial inner membrane"/>
    <property type="evidence" value="ECO:0007669"/>
    <property type="project" value="TreeGrafter"/>
</dbReference>
<organism evidence="10">
    <name type="scientific">Clastoptera arizonana</name>
    <name type="common">Arizona spittle bug</name>
    <dbReference type="NCBI Taxonomy" id="38151"/>
    <lineage>
        <taxon>Eukaryota</taxon>
        <taxon>Metazoa</taxon>
        <taxon>Ecdysozoa</taxon>
        <taxon>Arthropoda</taxon>
        <taxon>Hexapoda</taxon>
        <taxon>Insecta</taxon>
        <taxon>Pterygota</taxon>
        <taxon>Neoptera</taxon>
        <taxon>Paraneoptera</taxon>
        <taxon>Hemiptera</taxon>
        <taxon>Auchenorrhyncha</taxon>
        <taxon>Cercopoidea</taxon>
        <taxon>Clastopteridae</taxon>
        <taxon>Clastoptera</taxon>
    </lineage>
</organism>
<dbReference type="NCBIfam" id="TIGR00798">
    <property type="entry name" value="mtc"/>
    <property type="match status" value="1"/>
</dbReference>